<dbReference type="PROSITE" id="PS50893">
    <property type="entry name" value="ABC_TRANSPORTER_2"/>
    <property type="match status" value="1"/>
</dbReference>
<organism evidence="4 5">
    <name type="scientific">Arthrobacter sunyaminii</name>
    <dbReference type="NCBI Taxonomy" id="2816859"/>
    <lineage>
        <taxon>Bacteria</taxon>
        <taxon>Bacillati</taxon>
        <taxon>Actinomycetota</taxon>
        <taxon>Actinomycetes</taxon>
        <taxon>Micrococcales</taxon>
        <taxon>Micrococcaceae</taxon>
        <taxon>Arthrobacter</taxon>
    </lineage>
</organism>
<sequence length="301" mass="32397">MTNAIDIRSMSRTFGHSKALDDITLTVPPGAICGLLGRNGAGKTTIMSILAGQDRPSSGTAEVFGQNPFENEAALSKISFVRDNQRYPDGYRLHHVLRIAPEFAPNWNAGIAAELVEGLRIPDRTPIKKFSRGQLSAVAIVLALASRAPLTLLDEPYLGLDVTARAFFHNMLLRDYTEHPRTVILSTHLIEESEALFDRVVIVDRGRVRADCDSDETSSLAFTLSGTADAVERLSEGRALLLSHTVGNLKSVTVSGTADDDLRTQARTLGATVSPATLQELVAAFGADAPQAIRTRKGAHA</sequence>
<protein>
    <submittedName>
        <fullName evidence="4">ABC transporter ATP-binding protein</fullName>
    </submittedName>
</protein>
<dbReference type="GO" id="GO:0016887">
    <property type="term" value="F:ATP hydrolysis activity"/>
    <property type="evidence" value="ECO:0007669"/>
    <property type="project" value="InterPro"/>
</dbReference>
<evidence type="ECO:0000313" key="4">
    <source>
        <dbReference type="EMBL" id="QWQ37668.1"/>
    </source>
</evidence>
<keyword evidence="1" id="KW-0547">Nucleotide-binding</keyword>
<proteinExistence type="predicted"/>
<dbReference type="CDD" id="cd03230">
    <property type="entry name" value="ABC_DR_subfamily_A"/>
    <property type="match status" value="1"/>
</dbReference>
<feature type="domain" description="ABC transporter" evidence="3">
    <location>
        <begin position="5"/>
        <end position="230"/>
    </location>
</feature>
<dbReference type="RefSeq" id="WP_207346681.1">
    <property type="nucleotide sequence ID" value="NZ_CP076456.1"/>
</dbReference>
<dbReference type="InterPro" id="IPR003439">
    <property type="entry name" value="ABC_transporter-like_ATP-bd"/>
</dbReference>
<dbReference type="KEGG" id="asun:KG104_08140"/>
<keyword evidence="2 4" id="KW-0067">ATP-binding</keyword>
<dbReference type="InterPro" id="IPR027417">
    <property type="entry name" value="P-loop_NTPase"/>
</dbReference>
<dbReference type="SMART" id="SM00382">
    <property type="entry name" value="AAA"/>
    <property type="match status" value="1"/>
</dbReference>
<gene>
    <name evidence="4" type="ORF">KG104_08140</name>
</gene>
<dbReference type="Pfam" id="PF00005">
    <property type="entry name" value="ABC_tran"/>
    <property type="match status" value="1"/>
</dbReference>
<evidence type="ECO:0000256" key="2">
    <source>
        <dbReference type="ARBA" id="ARBA00022840"/>
    </source>
</evidence>
<dbReference type="GO" id="GO:0005524">
    <property type="term" value="F:ATP binding"/>
    <property type="evidence" value="ECO:0007669"/>
    <property type="project" value="UniProtKB-KW"/>
</dbReference>
<evidence type="ECO:0000313" key="5">
    <source>
        <dbReference type="Proteomes" id="UP000680588"/>
    </source>
</evidence>
<name>A0A975S8B5_9MICC</name>
<accession>A0A975S8B5</accession>
<dbReference type="Gene3D" id="3.40.50.300">
    <property type="entry name" value="P-loop containing nucleotide triphosphate hydrolases"/>
    <property type="match status" value="1"/>
</dbReference>
<dbReference type="AlphaFoldDB" id="A0A975S8B5"/>
<dbReference type="Proteomes" id="UP000680588">
    <property type="component" value="Chromosome"/>
</dbReference>
<keyword evidence="5" id="KW-1185">Reference proteome</keyword>
<dbReference type="InterPro" id="IPR003593">
    <property type="entry name" value="AAA+_ATPase"/>
</dbReference>
<dbReference type="SUPFAM" id="SSF52540">
    <property type="entry name" value="P-loop containing nucleoside triphosphate hydrolases"/>
    <property type="match status" value="1"/>
</dbReference>
<evidence type="ECO:0000259" key="3">
    <source>
        <dbReference type="PROSITE" id="PS50893"/>
    </source>
</evidence>
<evidence type="ECO:0000256" key="1">
    <source>
        <dbReference type="ARBA" id="ARBA00022741"/>
    </source>
</evidence>
<dbReference type="PANTHER" id="PTHR43158:SF5">
    <property type="entry name" value="ABC TRANSPORTER, ATP-BINDING PROTEIN"/>
    <property type="match status" value="1"/>
</dbReference>
<dbReference type="EMBL" id="CP076456">
    <property type="protein sequence ID" value="QWQ37668.1"/>
    <property type="molecule type" value="Genomic_DNA"/>
</dbReference>
<dbReference type="PANTHER" id="PTHR43158">
    <property type="entry name" value="SKFA PEPTIDE EXPORT ATP-BINDING PROTEIN SKFE"/>
    <property type="match status" value="1"/>
</dbReference>
<reference evidence="4" key="1">
    <citation type="submission" date="2021-06" db="EMBL/GenBank/DDBJ databases">
        <title>Novel species in genus Arthrobacter.</title>
        <authorList>
            <person name="Zhang G."/>
        </authorList>
    </citation>
    <scope>NUCLEOTIDE SEQUENCE</scope>
    <source>
        <strain evidence="4">Zg-ZUI122</strain>
    </source>
</reference>